<feature type="transmembrane region" description="Helical" evidence="2">
    <location>
        <begin position="85"/>
        <end position="108"/>
    </location>
</feature>
<comment type="caution">
    <text evidence="3">The sequence shown here is derived from an EMBL/GenBank/DDBJ whole genome shotgun (WGS) entry which is preliminary data.</text>
</comment>
<feature type="compositionally biased region" description="Pro residues" evidence="1">
    <location>
        <begin position="16"/>
        <end position="46"/>
    </location>
</feature>
<accession>A0ABQ2E061</accession>
<keyword evidence="4" id="KW-1185">Reference proteome</keyword>
<dbReference type="EMBL" id="BMMV01000003">
    <property type="protein sequence ID" value="GGJ81945.1"/>
    <property type="molecule type" value="Genomic_DNA"/>
</dbReference>
<organism evidence="3 4">
    <name type="scientific">Streptomyces camponoticapitis</name>
    <dbReference type="NCBI Taxonomy" id="1616125"/>
    <lineage>
        <taxon>Bacteria</taxon>
        <taxon>Bacillati</taxon>
        <taxon>Actinomycetota</taxon>
        <taxon>Actinomycetes</taxon>
        <taxon>Kitasatosporales</taxon>
        <taxon>Streptomycetaceae</taxon>
        <taxon>Streptomyces</taxon>
    </lineage>
</organism>
<name>A0ABQ2E061_9ACTN</name>
<evidence type="ECO:0000313" key="4">
    <source>
        <dbReference type="Proteomes" id="UP000660265"/>
    </source>
</evidence>
<keyword evidence="2" id="KW-0812">Transmembrane</keyword>
<dbReference type="RefSeq" id="WP_189106218.1">
    <property type="nucleotide sequence ID" value="NZ_BMMV01000003.1"/>
</dbReference>
<feature type="transmembrane region" description="Helical" evidence="2">
    <location>
        <begin position="145"/>
        <end position="164"/>
    </location>
</feature>
<evidence type="ECO:0000256" key="2">
    <source>
        <dbReference type="SAM" id="Phobius"/>
    </source>
</evidence>
<keyword evidence="2" id="KW-0472">Membrane</keyword>
<feature type="region of interest" description="Disordered" evidence="1">
    <location>
        <begin position="1"/>
        <end position="46"/>
    </location>
</feature>
<keyword evidence="2" id="KW-1133">Transmembrane helix</keyword>
<protein>
    <submittedName>
        <fullName evidence="3">Uncharacterized protein</fullName>
    </submittedName>
</protein>
<reference evidence="4" key="1">
    <citation type="journal article" date="2019" name="Int. J. Syst. Evol. Microbiol.">
        <title>The Global Catalogue of Microorganisms (GCM) 10K type strain sequencing project: providing services to taxonomists for standard genome sequencing and annotation.</title>
        <authorList>
            <consortium name="The Broad Institute Genomics Platform"/>
            <consortium name="The Broad Institute Genome Sequencing Center for Infectious Disease"/>
            <person name="Wu L."/>
            <person name="Ma J."/>
        </authorList>
    </citation>
    <scope>NUCLEOTIDE SEQUENCE [LARGE SCALE GENOMIC DNA]</scope>
    <source>
        <strain evidence="4">CGMCC 4.7275</strain>
    </source>
</reference>
<evidence type="ECO:0000313" key="3">
    <source>
        <dbReference type="EMBL" id="GGJ81945.1"/>
    </source>
</evidence>
<sequence>MADKPIIPSRIIPAGQPLPPRPPQPGEAPPWRTPPPSPPAPPAAPEAPPLAIQVHVTLDLAPVPEPTWRERLWAWVARIRPWQALAALAAAVFPIPFTGHSAATTWAYTVGEARDGFGPGYGYALAGIPLAVVVWRLVRKGGTFLRVFGLAVFLVGLTGAISLYDPVTWITGVTP</sequence>
<evidence type="ECO:0000256" key="1">
    <source>
        <dbReference type="SAM" id="MobiDB-lite"/>
    </source>
</evidence>
<feature type="transmembrane region" description="Helical" evidence="2">
    <location>
        <begin position="120"/>
        <end position="138"/>
    </location>
</feature>
<dbReference type="Proteomes" id="UP000660265">
    <property type="component" value="Unassembled WGS sequence"/>
</dbReference>
<gene>
    <name evidence="3" type="ORF">GCM10011583_11780</name>
</gene>
<proteinExistence type="predicted"/>